<keyword evidence="7" id="KW-1185">Reference proteome</keyword>
<dbReference type="Gene3D" id="1.10.10.10">
    <property type="entry name" value="Winged helix-like DNA-binding domain superfamily/Winged helix DNA-binding domain"/>
    <property type="match status" value="1"/>
</dbReference>
<dbReference type="InterPro" id="IPR000847">
    <property type="entry name" value="LysR_HTH_N"/>
</dbReference>
<evidence type="ECO:0000313" key="7">
    <source>
        <dbReference type="Proteomes" id="UP000624325"/>
    </source>
</evidence>
<name>A0ABQ4C417_9ACTN</name>
<dbReference type="EMBL" id="BONC01000024">
    <property type="protein sequence ID" value="GIF57512.1"/>
    <property type="molecule type" value="Genomic_DNA"/>
</dbReference>
<evidence type="ECO:0000259" key="5">
    <source>
        <dbReference type="PROSITE" id="PS50931"/>
    </source>
</evidence>
<dbReference type="PROSITE" id="PS50931">
    <property type="entry name" value="HTH_LYSR"/>
    <property type="match status" value="1"/>
</dbReference>
<sequence>MDIRKLEVFTTVAEERSFTRAAAKLHTAQSGVSTAIRALERDLGTTLLDRTTQRVELTEAGHALLPEALRILAAVEAARETVTQVGQGLRGRLRLGILYNLTPGRVREALVTFRAELPGVELWLSAPGPRGTLDHLERLREGSLELAVVLTHGPVPGIDQQVLASEEVVLACLPDHPLPDDEVDLADLAGEAFIEFPPGWGVRSAVDRAYGAAGLTRRITVQMNDLSTIVDLVRLGLGVAFIPRSFAEQTEDLRFVRVRGDRPAYDIALATATDRPLGPIARRFMRIARGAASPGSARPRGA</sequence>
<keyword evidence="3" id="KW-0238">DNA-binding</keyword>
<proteinExistence type="inferred from homology"/>
<evidence type="ECO:0000256" key="1">
    <source>
        <dbReference type="ARBA" id="ARBA00009437"/>
    </source>
</evidence>
<dbReference type="PRINTS" id="PR00039">
    <property type="entry name" value="HTHLYSR"/>
</dbReference>
<keyword evidence="4" id="KW-0804">Transcription</keyword>
<organism evidence="6 7">
    <name type="scientific">Asanoa iriomotensis</name>
    <dbReference type="NCBI Taxonomy" id="234613"/>
    <lineage>
        <taxon>Bacteria</taxon>
        <taxon>Bacillati</taxon>
        <taxon>Actinomycetota</taxon>
        <taxon>Actinomycetes</taxon>
        <taxon>Micromonosporales</taxon>
        <taxon>Micromonosporaceae</taxon>
        <taxon>Asanoa</taxon>
    </lineage>
</organism>
<dbReference type="Proteomes" id="UP000624325">
    <property type="component" value="Unassembled WGS sequence"/>
</dbReference>
<protein>
    <submittedName>
        <fullName evidence="6">LysR family transcriptional regulator</fullName>
    </submittedName>
</protein>
<reference evidence="6 7" key="1">
    <citation type="submission" date="2021-01" db="EMBL/GenBank/DDBJ databases">
        <title>Whole genome shotgun sequence of Asanoa iriomotensis NBRC 100142.</title>
        <authorList>
            <person name="Komaki H."/>
            <person name="Tamura T."/>
        </authorList>
    </citation>
    <scope>NUCLEOTIDE SEQUENCE [LARGE SCALE GENOMIC DNA]</scope>
    <source>
        <strain evidence="6 7">NBRC 100142</strain>
    </source>
</reference>
<evidence type="ECO:0000256" key="4">
    <source>
        <dbReference type="ARBA" id="ARBA00023163"/>
    </source>
</evidence>
<dbReference type="InterPro" id="IPR036390">
    <property type="entry name" value="WH_DNA-bd_sf"/>
</dbReference>
<comment type="similarity">
    <text evidence="1">Belongs to the LysR transcriptional regulatory family.</text>
</comment>
<dbReference type="PANTHER" id="PTHR30346:SF28">
    <property type="entry name" value="HTH-TYPE TRANSCRIPTIONAL REGULATOR CYNR"/>
    <property type="match status" value="1"/>
</dbReference>
<dbReference type="SUPFAM" id="SSF53850">
    <property type="entry name" value="Periplasmic binding protein-like II"/>
    <property type="match status" value="1"/>
</dbReference>
<dbReference type="PANTHER" id="PTHR30346">
    <property type="entry name" value="TRANSCRIPTIONAL DUAL REGULATOR HCAR-RELATED"/>
    <property type="match status" value="1"/>
</dbReference>
<dbReference type="Gene3D" id="3.40.190.290">
    <property type="match status" value="1"/>
</dbReference>
<feature type="domain" description="HTH lysR-type" evidence="5">
    <location>
        <begin position="1"/>
        <end position="58"/>
    </location>
</feature>
<dbReference type="InterPro" id="IPR005119">
    <property type="entry name" value="LysR_subst-bd"/>
</dbReference>
<gene>
    <name evidence="6" type="ORF">Air01nite_36070</name>
</gene>
<accession>A0ABQ4C417</accession>
<evidence type="ECO:0000256" key="2">
    <source>
        <dbReference type="ARBA" id="ARBA00023015"/>
    </source>
</evidence>
<evidence type="ECO:0000256" key="3">
    <source>
        <dbReference type="ARBA" id="ARBA00023125"/>
    </source>
</evidence>
<evidence type="ECO:0000313" key="6">
    <source>
        <dbReference type="EMBL" id="GIF57512.1"/>
    </source>
</evidence>
<dbReference type="Pfam" id="PF00126">
    <property type="entry name" value="HTH_1"/>
    <property type="match status" value="1"/>
</dbReference>
<comment type="caution">
    <text evidence="6">The sequence shown here is derived from an EMBL/GenBank/DDBJ whole genome shotgun (WGS) entry which is preliminary data.</text>
</comment>
<keyword evidence="2" id="KW-0805">Transcription regulation</keyword>
<dbReference type="SUPFAM" id="SSF46785">
    <property type="entry name" value="Winged helix' DNA-binding domain"/>
    <property type="match status" value="1"/>
</dbReference>
<dbReference type="RefSeq" id="WP_203703746.1">
    <property type="nucleotide sequence ID" value="NZ_BAAALU010000031.1"/>
</dbReference>
<dbReference type="Pfam" id="PF03466">
    <property type="entry name" value="LysR_substrate"/>
    <property type="match status" value="1"/>
</dbReference>
<dbReference type="InterPro" id="IPR036388">
    <property type="entry name" value="WH-like_DNA-bd_sf"/>
</dbReference>